<feature type="transmembrane region" description="Helical" evidence="1">
    <location>
        <begin position="42"/>
        <end position="66"/>
    </location>
</feature>
<dbReference type="RefSeq" id="WP_108309903.1">
    <property type="nucleotide sequence ID" value="NZ_CP020921.1"/>
</dbReference>
<evidence type="ECO:0000313" key="3">
    <source>
        <dbReference type="Proteomes" id="UP000244792"/>
    </source>
</evidence>
<feature type="transmembrane region" description="Helical" evidence="1">
    <location>
        <begin position="12"/>
        <end position="30"/>
    </location>
</feature>
<name>A0A2R4W2G2_THEAF</name>
<accession>A0A2R4W2G2</accession>
<dbReference type="OrthoDB" id="1809266at2"/>
<dbReference type="Proteomes" id="UP000244792">
    <property type="component" value="Chromosome"/>
</dbReference>
<gene>
    <name evidence="2" type="ORF">TDSAC_1637</name>
</gene>
<dbReference type="AlphaFoldDB" id="A0A2R4W2G2"/>
<organism evidence="2 3">
    <name type="scientific">Thermodesulfobium acidiphilum</name>
    <dbReference type="NCBI Taxonomy" id="1794699"/>
    <lineage>
        <taxon>Bacteria</taxon>
        <taxon>Pseudomonadati</taxon>
        <taxon>Thermodesulfobiota</taxon>
        <taxon>Thermodesulfobiia</taxon>
        <taxon>Thermodesulfobiales</taxon>
        <taxon>Thermodesulfobiaceae</taxon>
        <taxon>Thermodesulfobium</taxon>
    </lineage>
</organism>
<keyword evidence="3" id="KW-1185">Reference proteome</keyword>
<reference evidence="2 3" key="1">
    <citation type="submission" date="2017-04" db="EMBL/GenBank/DDBJ databases">
        <title>Genomic insights into metabolism of Thermodesulfobium acidiphilum.</title>
        <authorList>
            <person name="Toshchakov S.V."/>
            <person name="Frolov E.N."/>
            <person name="Kublanov I.V."/>
            <person name="Samarov N.I."/>
            <person name="Novikov A."/>
            <person name="Lebedinsky A.V."/>
            <person name="Bonch-Osmolovskaya E.A."/>
            <person name="Chernyh N.A."/>
        </authorList>
    </citation>
    <scope>NUCLEOTIDE SEQUENCE [LARGE SCALE GENOMIC DNA]</scope>
    <source>
        <strain evidence="2 3">3127-1</strain>
    </source>
</reference>
<evidence type="ECO:0000313" key="2">
    <source>
        <dbReference type="EMBL" id="AWB10973.1"/>
    </source>
</evidence>
<keyword evidence="1" id="KW-0812">Transmembrane</keyword>
<protein>
    <submittedName>
        <fullName evidence="2">Uncharacterized protein</fullName>
    </submittedName>
</protein>
<proteinExistence type="predicted"/>
<keyword evidence="1" id="KW-0472">Membrane</keyword>
<dbReference type="EMBL" id="CP020921">
    <property type="protein sequence ID" value="AWB10973.1"/>
    <property type="molecule type" value="Genomic_DNA"/>
</dbReference>
<dbReference type="KEGG" id="taci:TDSAC_1637"/>
<sequence>MKRENNKKIIPLMIWGSLSLGSYLMIFLFQNELLFYSTRGGIFSIVPILFAFYFSFVHGAFASYLLPFIGVEAIIKKEAH</sequence>
<keyword evidence="1" id="KW-1133">Transmembrane helix</keyword>
<evidence type="ECO:0000256" key="1">
    <source>
        <dbReference type="SAM" id="Phobius"/>
    </source>
</evidence>